<evidence type="ECO:0000256" key="4">
    <source>
        <dbReference type="SAM" id="SignalP"/>
    </source>
</evidence>
<reference evidence="6" key="2">
    <citation type="submission" date="2021-04" db="EMBL/GenBank/DDBJ databases">
        <authorList>
            <person name="Podell S."/>
        </authorList>
    </citation>
    <scope>NUCLEOTIDE SEQUENCE</scope>
    <source>
        <strain evidence="6">Hildebrandi</strain>
    </source>
</reference>
<name>A0A9K3KT65_9STRA</name>
<dbReference type="AlphaFoldDB" id="A0A9K3KT65"/>
<feature type="chain" id="PRO_5039931194" evidence="4">
    <location>
        <begin position="29"/>
        <end position="399"/>
    </location>
</feature>
<dbReference type="InterPro" id="IPR051821">
    <property type="entry name" value="Asp/Asn_beta-hydroxylase"/>
</dbReference>
<organism evidence="6 7">
    <name type="scientific">Nitzschia inconspicua</name>
    <dbReference type="NCBI Taxonomy" id="303405"/>
    <lineage>
        <taxon>Eukaryota</taxon>
        <taxon>Sar</taxon>
        <taxon>Stramenopiles</taxon>
        <taxon>Ochrophyta</taxon>
        <taxon>Bacillariophyta</taxon>
        <taxon>Bacillariophyceae</taxon>
        <taxon>Bacillariophycidae</taxon>
        <taxon>Bacillariales</taxon>
        <taxon>Bacillariaceae</taxon>
        <taxon>Nitzschia</taxon>
    </lineage>
</organism>
<feature type="region of interest" description="Disordered" evidence="3">
    <location>
        <begin position="57"/>
        <end position="90"/>
    </location>
</feature>
<proteinExistence type="inferred from homology"/>
<dbReference type="OrthoDB" id="438431at2759"/>
<comment type="similarity">
    <text evidence="1">Belongs to the aspartyl/asparaginyl beta-hydroxylase family.</text>
</comment>
<dbReference type="GO" id="GO:0016020">
    <property type="term" value="C:membrane"/>
    <property type="evidence" value="ECO:0007669"/>
    <property type="project" value="TreeGrafter"/>
</dbReference>
<feature type="compositionally biased region" description="Basic residues" evidence="3">
    <location>
        <begin position="63"/>
        <end position="72"/>
    </location>
</feature>
<protein>
    <submittedName>
        <fullName evidence="6">Aspartyl/asparaginyl beta-hydroxylase</fullName>
    </submittedName>
</protein>
<reference evidence="6" key="1">
    <citation type="journal article" date="2021" name="Sci. Rep.">
        <title>Diploid genomic architecture of Nitzschia inconspicua, an elite biomass production diatom.</title>
        <authorList>
            <person name="Oliver A."/>
            <person name="Podell S."/>
            <person name="Pinowska A."/>
            <person name="Traller J.C."/>
            <person name="Smith S.R."/>
            <person name="McClure R."/>
            <person name="Beliaev A."/>
            <person name="Bohutskyi P."/>
            <person name="Hill E.A."/>
            <person name="Rabines A."/>
            <person name="Zheng H."/>
            <person name="Allen L.Z."/>
            <person name="Kuo A."/>
            <person name="Grigoriev I.V."/>
            <person name="Allen A.E."/>
            <person name="Hazlebeck D."/>
            <person name="Allen E.E."/>
        </authorList>
    </citation>
    <scope>NUCLEOTIDE SEQUENCE</scope>
    <source>
        <strain evidence="6">Hildebrandi</strain>
    </source>
</reference>
<keyword evidence="2" id="KW-0560">Oxidoreductase</keyword>
<gene>
    <name evidence="6" type="ORF">IV203_012027</name>
</gene>
<evidence type="ECO:0000313" key="7">
    <source>
        <dbReference type="Proteomes" id="UP000693970"/>
    </source>
</evidence>
<dbReference type="Proteomes" id="UP000693970">
    <property type="component" value="Unassembled WGS sequence"/>
</dbReference>
<accession>A0A9K3KT65</accession>
<feature type="domain" description="Aspartyl/asparaginy/proline hydroxylase" evidence="5">
    <location>
        <begin position="213"/>
        <end position="362"/>
    </location>
</feature>
<evidence type="ECO:0000256" key="1">
    <source>
        <dbReference type="ARBA" id="ARBA00007730"/>
    </source>
</evidence>
<dbReference type="PANTHER" id="PTHR46332:SF5">
    <property type="entry name" value="ASPARTATE BETA-HYDROXYLASE DOMAIN CONTAINING 2"/>
    <property type="match status" value="1"/>
</dbReference>
<dbReference type="GO" id="GO:0016491">
    <property type="term" value="F:oxidoreductase activity"/>
    <property type="evidence" value="ECO:0007669"/>
    <property type="project" value="UniProtKB-KW"/>
</dbReference>
<keyword evidence="4" id="KW-0732">Signal</keyword>
<dbReference type="Pfam" id="PF05118">
    <property type="entry name" value="Asp_Arg_Hydrox"/>
    <property type="match status" value="1"/>
</dbReference>
<evidence type="ECO:0000313" key="6">
    <source>
        <dbReference type="EMBL" id="KAG7349430.1"/>
    </source>
</evidence>
<feature type="signal peptide" evidence="4">
    <location>
        <begin position="1"/>
        <end position="28"/>
    </location>
</feature>
<dbReference type="PANTHER" id="PTHR46332">
    <property type="entry name" value="ASPARTATE BETA-HYDROXYLASE DOMAIN-CONTAINING PROTEIN 2"/>
    <property type="match status" value="1"/>
</dbReference>
<evidence type="ECO:0000259" key="5">
    <source>
        <dbReference type="Pfam" id="PF05118"/>
    </source>
</evidence>
<comment type="caution">
    <text evidence="6">The sequence shown here is derived from an EMBL/GenBank/DDBJ whole genome shotgun (WGS) entry which is preliminary data.</text>
</comment>
<keyword evidence="7" id="KW-1185">Reference proteome</keyword>
<dbReference type="EMBL" id="JAGRRH010000019">
    <property type="protein sequence ID" value="KAG7349430.1"/>
    <property type="molecule type" value="Genomic_DNA"/>
</dbReference>
<sequence length="399" mass="44966">MNSITWSLGVAVVVASLLGLLSLQQVAGLLSDVPQKNNVLMRLRSVNLHGSKGFGVASAGGNKKGKGKKKSSNSKLVDSIEDRPAKPQSINRPYVKSEQDALIESLSAKSSQTCIGQAVVQAQQEQGQIDTFWELMPALIHSRFPTVRDESLQRVAGMVKHALSRTPQDLLDNDIKQDPWRPHDEIHAYMPGLGPTQPFWDPAQLPICQELSDNFETIRSEYQALLQDNQARFQSVTSMNYDSGWKTLVLFYNGHRIPGFPYHLCPKTTQLMEKLPLAGRIAGFNRQAPSSGIPLHSDGNNMWLTLQMGIQVPEGERAWIRVGPETRRWKEGECILYDTTYEHETLNEHEEQERVVLHIDFFNTLRMTPVEIEAMRYIYSLREEFMKGEGVSKVGKQIL</sequence>
<evidence type="ECO:0000256" key="3">
    <source>
        <dbReference type="SAM" id="MobiDB-lite"/>
    </source>
</evidence>
<dbReference type="InterPro" id="IPR007803">
    <property type="entry name" value="Asp/Arg/Pro-Hydrxlase"/>
</dbReference>
<evidence type="ECO:0000256" key="2">
    <source>
        <dbReference type="ARBA" id="ARBA00023002"/>
    </source>
</evidence>